<accession>A0AC61QJW6</accession>
<keyword evidence="2" id="KW-1185">Reference proteome</keyword>
<proteinExistence type="predicted"/>
<evidence type="ECO:0000313" key="2">
    <source>
        <dbReference type="Proteomes" id="UP000294588"/>
    </source>
</evidence>
<sequence length="147" mass="17324">MKANIKRGKTPPVIDSEKYIQYYHPNLHCTIIRRKPQMPHQPQNDLYKQISLNLKALNPSPAYKSDFQIYTTLLRQKDENLRIPSWYPLFVKLMWNMQAKYPEQVDLKTITKEEIISKNLPCRSVKAAIEDGLLTPIEGWEFLDHTI</sequence>
<dbReference type="EMBL" id="SMOG01000004">
    <property type="protein sequence ID" value="TDF73639.1"/>
    <property type="molecule type" value="Genomic_DNA"/>
</dbReference>
<evidence type="ECO:0000313" key="1">
    <source>
        <dbReference type="EMBL" id="TDF73639.1"/>
    </source>
</evidence>
<reference evidence="1" key="1">
    <citation type="submission" date="2019-03" db="EMBL/GenBank/DDBJ databases">
        <title>Candidatus Syntrophosphaera thermopropionivorans: a novel player in syntrophic propionate oxidation during anaerobic digestion.</title>
        <authorList>
            <person name="Dyksma S."/>
        </authorList>
    </citation>
    <scope>NUCLEOTIDE SEQUENCE</scope>
    <source>
        <strain evidence="1">W5</strain>
    </source>
</reference>
<organism evidence="1 2">
    <name type="scientific">Candidatus Syntrophosphaera thermopropionivorans</name>
    <dbReference type="NCBI Taxonomy" id="2593015"/>
    <lineage>
        <taxon>Bacteria</taxon>
        <taxon>Pseudomonadati</taxon>
        <taxon>Candidatus Cloacimonadota</taxon>
        <taxon>Candidatus Cloacimonadia</taxon>
        <taxon>Candidatus Cloacimonadales</taxon>
        <taxon>Candidatus Cloacimonadaceae</taxon>
        <taxon>Candidatus Syntrophosphaera</taxon>
    </lineage>
</organism>
<protein>
    <submittedName>
        <fullName evidence="1">Uncharacterized protein</fullName>
    </submittedName>
</protein>
<comment type="caution">
    <text evidence="1">The sequence shown here is derived from an EMBL/GenBank/DDBJ whole genome shotgun (WGS) entry which is preliminary data.</text>
</comment>
<name>A0AC61QJW6_9BACT</name>
<dbReference type="Proteomes" id="UP000294588">
    <property type="component" value="Unassembled WGS sequence"/>
</dbReference>
<gene>
    <name evidence="1" type="ORF">E0946_02450</name>
</gene>